<accession>A0A1R1X3E6</accession>
<keyword evidence="3" id="KW-1185">Reference proteome</keyword>
<evidence type="ECO:0000256" key="1">
    <source>
        <dbReference type="SAM" id="MobiDB-lite"/>
    </source>
</evidence>
<evidence type="ECO:0000313" key="2">
    <source>
        <dbReference type="EMBL" id="OMJ09152.1"/>
    </source>
</evidence>
<gene>
    <name evidence="2" type="ORF">AYI69_g10792</name>
</gene>
<organism evidence="2 3">
    <name type="scientific">Smittium culicis</name>
    <dbReference type="NCBI Taxonomy" id="133412"/>
    <lineage>
        <taxon>Eukaryota</taxon>
        <taxon>Fungi</taxon>
        <taxon>Fungi incertae sedis</taxon>
        <taxon>Zoopagomycota</taxon>
        <taxon>Kickxellomycotina</taxon>
        <taxon>Harpellomycetes</taxon>
        <taxon>Harpellales</taxon>
        <taxon>Legeriomycetaceae</taxon>
        <taxon>Smittium</taxon>
    </lineage>
</organism>
<dbReference type="EMBL" id="LSSM01007150">
    <property type="protein sequence ID" value="OMJ09152.1"/>
    <property type="molecule type" value="Genomic_DNA"/>
</dbReference>
<sequence length="34" mass="4025">MRNSMSSWSRNSLTKNKKNLGLRKKFLILKSNNE</sequence>
<dbReference type="Proteomes" id="UP000187429">
    <property type="component" value="Unassembled WGS sequence"/>
</dbReference>
<feature type="region of interest" description="Disordered" evidence="1">
    <location>
        <begin position="1"/>
        <end position="23"/>
    </location>
</feature>
<reference evidence="3" key="1">
    <citation type="submission" date="2017-01" db="EMBL/GenBank/DDBJ databases">
        <authorList>
            <person name="Wang Y."/>
            <person name="White M."/>
            <person name="Kvist S."/>
            <person name="Moncalvo J.-M."/>
        </authorList>
    </citation>
    <scope>NUCLEOTIDE SEQUENCE [LARGE SCALE GENOMIC DNA]</scope>
    <source>
        <strain evidence="3">ID-206-W2</strain>
    </source>
</reference>
<dbReference type="AlphaFoldDB" id="A0A1R1X3E6"/>
<feature type="compositionally biased region" description="Low complexity" evidence="1">
    <location>
        <begin position="1"/>
        <end position="12"/>
    </location>
</feature>
<protein>
    <submittedName>
        <fullName evidence="2">Uncharacterized protein</fullName>
    </submittedName>
</protein>
<name>A0A1R1X3E6_9FUNG</name>
<feature type="non-terminal residue" evidence="2">
    <location>
        <position position="34"/>
    </location>
</feature>
<comment type="caution">
    <text evidence="2">The sequence shown here is derived from an EMBL/GenBank/DDBJ whole genome shotgun (WGS) entry which is preliminary data.</text>
</comment>
<evidence type="ECO:0000313" key="3">
    <source>
        <dbReference type="Proteomes" id="UP000187429"/>
    </source>
</evidence>
<proteinExistence type="predicted"/>